<dbReference type="InterPro" id="IPR002509">
    <property type="entry name" value="NODB_dom"/>
</dbReference>
<evidence type="ECO:0000256" key="2">
    <source>
        <dbReference type="ARBA" id="ARBA00022729"/>
    </source>
</evidence>
<dbReference type="PANTHER" id="PTHR34216">
    <property type="match status" value="1"/>
</dbReference>
<evidence type="ECO:0000256" key="3">
    <source>
        <dbReference type="SAM" id="SignalP"/>
    </source>
</evidence>
<dbReference type="GO" id="GO:0016787">
    <property type="term" value="F:hydrolase activity"/>
    <property type="evidence" value="ECO:0007669"/>
    <property type="project" value="UniProtKB-KW"/>
</dbReference>
<feature type="chain" id="PRO_5045529746" evidence="3">
    <location>
        <begin position="20"/>
        <end position="241"/>
    </location>
</feature>
<proteinExistence type="predicted"/>
<dbReference type="InterPro" id="IPR011330">
    <property type="entry name" value="Glyco_hydro/deAcase_b/a-brl"/>
</dbReference>
<name>A0ABU5J4T3_9BACI</name>
<dbReference type="EMBL" id="JAXOFX010000025">
    <property type="protein sequence ID" value="MDZ5474435.1"/>
    <property type="molecule type" value="Genomic_DNA"/>
</dbReference>
<organism evidence="5 6">
    <name type="scientific">Robertmurraya mangrovi</name>
    <dbReference type="NCBI Taxonomy" id="3098077"/>
    <lineage>
        <taxon>Bacteria</taxon>
        <taxon>Bacillati</taxon>
        <taxon>Bacillota</taxon>
        <taxon>Bacilli</taxon>
        <taxon>Bacillales</taxon>
        <taxon>Bacillaceae</taxon>
        <taxon>Robertmurraya</taxon>
    </lineage>
</organism>
<dbReference type="EC" id="3.-.-.-" evidence="5"/>
<keyword evidence="2 3" id="KW-0732">Signal</keyword>
<dbReference type="Gene3D" id="3.20.20.370">
    <property type="entry name" value="Glycoside hydrolase/deacetylase"/>
    <property type="match status" value="1"/>
</dbReference>
<evidence type="ECO:0000256" key="1">
    <source>
        <dbReference type="ARBA" id="ARBA00004613"/>
    </source>
</evidence>
<dbReference type="SUPFAM" id="SSF88713">
    <property type="entry name" value="Glycoside hydrolase/deacetylase"/>
    <property type="match status" value="1"/>
</dbReference>
<dbReference type="PROSITE" id="PS51677">
    <property type="entry name" value="NODB"/>
    <property type="match status" value="1"/>
</dbReference>
<evidence type="ECO:0000313" key="5">
    <source>
        <dbReference type="EMBL" id="MDZ5474435.1"/>
    </source>
</evidence>
<feature type="signal peptide" evidence="3">
    <location>
        <begin position="1"/>
        <end position="19"/>
    </location>
</feature>
<evidence type="ECO:0000259" key="4">
    <source>
        <dbReference type="PROSITE" id="PS51677"/>
    </source>
</evidence>
<keyword evidence="5" id="KW-0378">Hydrolase</keyword>
<gene>
    <name evidence="5" type="ORF">SM124_22325</name>
</gene>
<comment type="subcellular location">
    <subcellularLocation>
        <location evidence="1">Secreted</location>
    </subcellularLocation>
</comment>
<dbReference type="PANTHER" id="PTHR34216:SF3">
    <property type="entry name" value="POLY-BETA-1,6-N-ACETYL-D-GLUCOSAMINE N-DEACETYLASE"/>
    <property type="match status" value="1"/>
</dbReference>
<accession>A0ABU5J4T3</accession>
<dbReference type="Pfam" id="PF01522">
    <property type="entry name" value="Polysacc_deac_1"/>
    <property type="match status" value="1"/>
</dbReference>
<reference evidence="5 6" key="1">
    <citation type="submission" date="2023-11" db="EMBL/GenBank/DDBJ databases">
        <title>Bacillus jintuensis, isolated from a mudflat on the Beibu Gulf coast.</title>
        <authorList>
            <person name="Li M."/>
        </authorList>
    </citation>
    <scope>NUCLEOTIDE SEQUENCE [LARGE SCALE GENOMIC DNA]</scope>
    <source>
        <strain evidence="5 6">31A1R</strain>
    </source>
</reference>
<protein>
    <submittedName>
        <fullName evidence="5">Polysaccharide deacetylase family protein</fullName>
        <ecNumber evidence="5">3.-.-.-</ecNumber>
    </submittedName>
</protein>
<keyword evidence="6" id="KW-1185">Reference proteome</keyword>
<dbReference type="RefSeq" id="WP_322448717.1">
    <property type="nucleotide sequence ID" value="NZ_JAXOFX010000025.1"/>
</dbReference>
<dbReference type="CDD" id="cd10918">
    <property type="entry name" value="CE4_NodB_like_5s_6s"/>
    <property type="match status" value="1"/>
</dbReference>
<sequence>MKKIFLCLLLLLIPSHAFAQGKVPILVYHFIDEYKGIGSRELYVTPENFEQQMMYLRDHGFTLLTFERWQDIGQVKKPIFITFDDGYKNNLKAFAIFQKLKTEKFQPTGTIFVISDFIGQSIRLSKSDIKEMVGSGVISIQSHTATHPDLTKINDYKYELKESKDNIQKITGKPVIALSYPYGTWNNEVVENTKKYYMFGLTTTPEAFAKKGIKDELYLLPRIYVKYSTTLDDFAKIVEGE</sequence>
<dbReference type="Proteomes" id="UP001290455">
    <property type="component" value="Unassembled WGS sequence"/>
</dbReference>
<comment type="caution">
    <text evidence="5">The sequence shown here is derived from an EMBL/GenBank/DDBJ whole genome shotgun (WGS) entry which is preliminary data.</text>
</comment>
<feature type="domain" description="NodB homology" evidence="4">
    <location>
        <begin position="77"/>
        <end position="241"/>
    </location>
</feature>
<evidence type="ECO:0000313" key="6">
    <source>
        <dbReference type="Proteomes" id="UP001290455"/>
    </source>
</evidence>
<dbReference type="InterPro" id="IPR051398">
    <property type="entry name" value="Polysacch_Deacetylase"/>
</dbReference>